<dbReference type="Pfam" id="PF10741">
    <property type="entry name" value="T2SSM_b"/>
    <property type="match status" value="1"/>
</dbReference>
<evidence type="ECO:0000313" key="2">
    <source>
        <dbReference type="EMBL" id="NYT47454.1"/>
    </source>
</evidence>
<dbReference type="AlphaFoldDB" id="A0A7Z0SE57"/>
<evidence type="ECO:0000256" key="1">
    <source>
        <dbReference type="SAM" id="Phobius"/>
    </source>
</evidence>
<evidence type="ECO:0000313" key="3">
    <source>
        <dbReference type="Proteomes" id="UP000537890"/>
    </source>
</evidence>
<keyword evidence="1" id="KW-0472">Membrane</keyword>
<dbReference type="Gene3D" id="3.30.70.60">
    <property type="match status" value="1"/>
</dbReference>
<proteinExistence type="predicted"/>
<dbReference type="EMBL" id="JACCHS010000153">
    <property type="protein sequence ID" value="NYT47454.1"/>
    <property type="molecule type" value="Genomic_DNA"/>
</dbReference>
<comment type="caution">
    <text evidence="2">The sequence shown here is derived from an EMBL/GenBank/DDBJ whole genome shotgun (WGS) entry which is preliminary data.</text>
</comment>
<keyword evidence="1" id="KW-1133">Transmembrane helix</keyword>
<name>A0A7Z0SE57_9GAMM</name>
<keyword evidence="1" id="KW-0812">Transmembrane</keyword>
<protein>
    <submittedName>
        <fullName evidence="2">Type II secretion system protein M</fullName>
    </submittedName>
</protein>
<dbReference type="NCBIfam" id="NF040576">
    <property type="entry name" value="T2SS_GspM_XpsM"/>
    <property type="match status" value="1"/>
</dbReference>
<accession>A0A7Z0SE57</accession>
<sequence length="194" mass="21923">MLKLNNTQQQRWLALGLLLGIIISVGAFIIVPWLNNLSEINDKIDEQVFRIKRYQRVIASREEVLMDVEQGRKEINALGYFNTQASFSLATAELQNSIKAMAVDAGGELSSSQVLPNKEQDGLTRIAVKVRLTGDMEMLRSLLYQIEIKKPLLIIENITVVPAPKKRNRKTRKAELTGNIVVTLEVSSYMRKQV</sequence>
<dbReference type="InterPro" id="IPR034756">
    <property type="entry name" value="T2SSM_b"/>
</dbReference>
<reference evidence="2 3" key="1">
    <citation type="submission" date="2020-05" db="EMBL/GenBank/DDBJ databases">
        <title>Horizontal transmission and recombination maintain forever young bacterial symbiont genomes.</title>
        <authorList>
            <person name="Russell S.L."/>
            <person name="Pepper-Tunick E."/>
            <person name="Svedberg J."/>
            <person name="Byrne A."/>
            <person name="Ruelas Castillo J."/>
            <person name="Vollmers C."/>
            <person name="Beinart R.A."/>
            <person name="Corbett-Detig R."/>
        </authorList>
    </citation>
    <scope>NUCLEOTIDE SEQUENCE [LARGE SCALE GENOMIC DNA]</scope>
    <source>
        <strain evidence="2">4727-3</strain>
    </source>
</reference>
<gene>
    <name evidence="2" type="ORF">H0A75_07635</name>
</gene>
<dbReference type="Proteomes" id="UP000537890">
    <property type="component" value="Unassembled WGS sequence"/>
</dbReference>
<dbReference type="InterPro" id="IPR014717">
    <property type="entry name" value="Transl_elong_EF1B/ribsomal_bS6"/>
</dbReference>
<organism evidence="2 3">
    <name type="scientific">Candidatus Methanofishera endochildressiae</name>
    <dbReference type="NCBI Taxonomy" id="2738884"/>
    <lineage>
        <taxon>Bacteria</taxon>
        <taxon>Pseudomonadati</taxon>
        <taxon>Pseudomonadota</taxon>
        <taxon>Gammaproteobacteria</taxon>
        <taxon>Candidatus Methanofishera</taxon>
    </lineage>
</organism>
<feature type="transmembrane region" description="Helical" evidence="1">
    <location>
        <begin position="12"/>
        <end position="34"/>
    </location>
</feature>